<reference evidence="2" key="2">
    <citation type="journal article" date="2015" name="Fish Shellfish Immunol.">
        <title>Early steps in the European eel (Anguilla anguilla)-Vibrio vulnificus interaction in the gills: Role of the RtxA13 toxin.</title>
        <authorList>
            <person name="Callol A."/>
            <person name="Pajuelo D."/>
            <person name="Ebbesson L."/>
            <person name="Teles M."/>
            <person name="MacKenzie S."/>
            <person name="Amaro C."/>
        </authorList>
    </citation>
    <scope>NUCLEOTIDE SEQUENCE</scope>
</reference>
<feature type="region of interest" description="Disordered" evidence="1">
    <location>
        <begin position="1"/>
        <end position="24"/>
    </location>
</feature>
<feature type="compositionally biased region" description="Polar residues" evidence="1">
    <location>
        <begin position="12"/>
        <end position="24"/>
    </location>
</feature>
<reference evidence="2" key="1">
    <citation type="submission" date="2014-11" db="EMBL/GenBank/DDBJ databases">
        <authorList>
            <person name="Amaro Gonzalez C."/>
        </authorList>
    </citation>
    <scope>NUCLEOTIDE SEQUENCE</scope>
</reference>
<organism evidence="2">
    <name type="scientific">Anguilla anguilla</name>
    <name type="common">European freshwater eel</name>
    <name type="synonym">Muraena anguilla</name>
    <dbReference type="NCBI Taxonomy" id="7936"/>
    <lineage>
        <taxon>Eukaryota</taxon>
        <taxon>Metazoa</taxon>
        <taxon>Chordata</taxon>
        <taxon>Craniata</taxon>
        <taxon>Vertebrata</taxon>
        <taxon>Euteleostomi</taxon>
        <taxon>Actinopterygii</taxon>
        <taxon>Neopterygii</taxon>
        <taxon>Teleostei</taxon>
        <taxon>Anguilliformes</taxon>
        <taxon>Anguillidae</taxon>
        <taxon>Anguilla</taxon>
    </lineage>
</organism>
<evidence type="ECO:0000313" key="2">
    <source>
        <dbReference type="EMBL" id="JAH25411.1"/>
    </source>
</evidence>
<name>A0A0E9R8D9_ANGAN</name>
<accession>A0A0E9R8D9</accession>
<dbReference type="AlphaFoldDB" id="A0A0E9R8D9"/>
<dbReference type="EMBL" id="GBXM01083166">
    <property type="protein sequence ID" value="JAH25411.1"/>
    <property type="molecule type" value="Transcribed_RNA"/>
</dbReference>
<sequence length="24" mass="2718">MIRYNEPKAPSAKSTSMCCQTQSR</sequence>
<evidence type="ECO:0000256" key="1">
    <source>
        <dbReference type="SAM" id="MobiDB-lite"/>
    </source>
</evidence>
<protein>
    <submittedName>
        <fullName evidence="2">Uncharacterized protein</fullName>
    </submittedName>
</protein>
<proteinExistence type="predicted"/>